<reference evidence="12 13" key="1">
    <citation type="submission" date="2013-12" db="EMBL/GenBank/DDBJ databases">
        <authorList>
            <consortium name="DOE Joint Genome Institute"/>
            <person name="Muyzer G."/>
            <person name="Huntemann M."/>
            <person name="Han J."/>
            <person name="Chen A."/>
            <person name="Kyrpides N."/>
            <person name="Mavromatis K."/>
            <person name="Markowitz V."/>
            <person name="Palaniappan K."/>
            <person name="Ivanova N."/>
            <person name="Schaumberg A."/>
            <person name="Pati A."/>
            <person name="Liolios K."/>
            <person name="Nordberg H.P."/>
            <person name="Cantor M.N."/>
            <person name="Hua S.X."/>
            <person name="Woyke T."/>
        </authorList>
    </citation>
    <scope>NUCLEOTIDE SEQUENCE [LARGE SCALE GENOMIC DNA]</scope>
    <source>
        <strain evidence="12 13">ARh 1</strain>
    </source>
</reference>
<evidence type="ECO:0000313" key="13">
    <source>
        <dbReference type="Proteomes" id="UP000005289"/>
    </source>
</evidence>
<feature type="binding site" evidence="8">
    <location>
        <position position="63"/>
    </location>
    <ligand>
        <name>shikimate</name>
        <dbReference type="ChEBI" id="CHEBI:36208"/>
    </ligand>
</feature>
<feature type="binding site" evidence="8">
    <location>
        <begin position="129"/>
        <end position="133"/>
    </location>
    <ligand>
        <name>NADP(+)</name>
        <dbReference type="ChEBI" id="CHEBI:58349"/>
    </ligand>
</feature>
<comment type="pathway">
    <text evidence="1 8">Metabolic intermediate biosynthesis; chorismate biosynthesis; chorismate from D-erythrose 4-phosphate and phosphoenolpyruvate: step 4/7.</text>
</comment>
<dbReference type="OrthoDB" id="9776868at2"/>
<dbReference type="KEGG" id="tti:THITH_15625"/>
<dbReference type="GO" id="GO:0009423">
    <property type="term" value="P:chorismate biosynthetic process"/>
    <property type="evidence" value="ECO:0007669"/>
    <property type="project" value="UniProtKB-UniRule"/>
</dbReference>
<evidence type="ECO:0000256" key="4">
    <source>
        <dbReference type="ARBA" id="ARBA00022857"/>
    </source>
</evidence>
<comment type="catalytic activity">
    <reaction evidence="7 8">
        <text>shikimate + NADP(+) = 3-dehydroshikimate + NADPH + H(+)</text>
        <dbReference type="Rhea" id="RHEA:17737"/>
        <dbReference type="ChEBI" id="CHEBI:15378"/>
        <dbReference type="ChEBI" id="CHEBI:16630"/>
        <dbReference type="ChEBI" id="CHEBI:36208"/>
        <dbReference type="ChEBI" id="CHEBI:57783"/>
        <dbReference type="ChEBI" id="CHEBI:58349"/>
        <dbReference type="EC" id="1.1.1.25"/>
    </reaction>
</comment>
<gene>
    <name evidence="8 12" type="primary">aroE</name>
    <name evidence="12" type="ORF">THITH_15625</name>
</gene>
<evidence type="ECO:0000256" key="7">
    <source>
        <dbReference type="ARBA" id="ARBA00049442"/>
    </source>
</evidence>
<dbReference type="Pfam" id="PF08501">
    <property type="entry name" value="Shikimate_dh_N"/>
    <property type="match status" value="1"/>
</dbReference>
<feature type="domain" description="SDH C-terminal" evidence="11">
    <location>
        <begin position="245"/>
        <end position="270"/>
    </location>
</feature>
<dbReference type="PANTHER" id="PTHR21089:SF1">
    <property type="entry name" value="BIFUNCTIONAL 3-DEHYDROQUINATE DEHYDRATASE_SHIKIMATE DEHYDROGENASE, CHLOROPLASTIC"/>
    <property type="match status" value="1"/>
</dbReference>
<dbReference type="SUPFAM" id="SSF53223">
    <property type="entry name" value="Aminoacid dehydrogenase-like, N-terminal domain"/>
    <property type="match status" value="1"/>
</dbReference>
<feature type="domain" description="Shikimate dehydrogenase substrate binding N-terminal" evidence="10">
    <location>
        <begin position="8"/>
        <end position="90"/>
    </location>
</feature>
<dbReference type="GO" id="GO:0008652">
    <property type="term" value="P:amino acid biosynthetic process"/>
    <property type="evidence" value="ECO:0007669"/>
    <property type="project" value="UniProtKB-KW"/>
</dbReference>
<dbReference type="InterPro" id="IPR013708">
    <property type="entry name" value="Shikimate_DH-bd_N"/>
</dbReference>
<dbReference type="EMBL" id="CP007029">
    <property type="protein sequence ID" value="AHE99473.1"/>
    <property type="molecule type" value="Genomic_DNA"/>
</dbReference>
<dbReference type="EC" id="1.1.1.25" evidence="2 8"/>
<dbReference type="NCBIfam" id="NF001310">
    <property type="entry name" value="PRK00258.1-2"/>
    <property type="match status" value="1"/>
</dbReference>
<proteinExistence type="inferred from homology"/>
<dbReference type="InterPro" id="IPR036291">
    <property type="entry name" value="NAD(P)-bd_dom_sf"/>
</dbReference>
<keyword evidence="5 8" id="KW-0560">Oxidoreductase</keyword>
<dbReference type="GO" id="GO:0009073">
    <property type="term" value="P:aromatic amino acid family biosynthetic process"/>
    <property type="evidence" value="ECO:0007669"/>
    <property type="project" value="UniProtKB-KW"/>
</dbReference>
<dbReference type="FunFam" id="3.40.50.10860:FF:000006">
    <property type="entry name" value="Shikimate dehydrogenase (NADP(+))"/>
    <property type="match status" value="1"/>
</dbReference>
<dbReference type="Gene3D" id="3.40.50.10860">
    <property type="entry name" value="Leucine Dehydrogenase, chain A, domain 1"/>
    <property type="match status" value="1"/>
</dbReference>
<feature type="binding site" evidence="8">
    <location>
        <position position="221"/>
    </location>
    <ligand>
        <name>NADP(+)</name>
        <dbReference type="ChEBI" id="CHEBI:58349"/>
    </ligand>
</feature>
<comment type="subunit">
    <text evidence="8">Homodimer.</text>
</comment>
<dbReference type="InterPro" id="IPR006151">
    <property type="entry name" value="Shikm_DH/Glu-tRNA_Rdtase"/>
</dbReference>
<dbReference type="SUPFAM" id="SSF51735">
    <property type="entry name" value="NAD(P)-binding Rossmann-fold domains"/>
    <property type="match status" value="1"/>
</dbReference>
<protein>
    <recommendedName>
        <fullName evidence="2 8">Shikimate dehydrogenase (NADP(+))</fullName>
        <shortName evidence="8">SDH</shortName>
        <ecNumber evidence="2 8">1.1.1.25</ecNumber>
    </recommendedName>
</protein>
<dbReference type="Pfam" id="PF18317">
    <property type="entry name" value="SDH_C"/>
    <property type="match status" value="1"/>
</dbReference>
<keyword evidence="4 8" id="KW-0521">NADP</keyword>
<comment type="similarity">
    <text evidence="8">Belongs to the shikimate dehydrogenase family.</text>
</comment>
<dbReference type="Proteomes" id="UP000005289">
    <property type="component" value="Chromosome"/>
</dbReference>
<feature type="binding site" evidence="8">
    <location>
        <begin position="153"/>
        <end position="158"/>
    </location>
    <ligand>
        <name>NADP(+)</name>
        <dbReference type="ChEBI" id="CHEBI:58349"/>
    </ligand>
</feature>
<dbReference type="CDD" id="cd01065">
    <property type="entry name" value="NAD_bind_Shikimate_DH"/>
    <property type="match status" value="1"/>
</dbReference>
<dbReference type="Pfam" id="PF01488">
    <property type="entry name" value="Shikimate_DH"/>
    <property type="match status" value="1"/>
</dbReference>
<feature type="binding site" evidence="8">
    <location>
        <position position="245"/>
    </location>
    <ligand>
        <name>NADP(+)</name>
        <dbReference type="ChEBI" id="CHEBI:58349"/>
    </ligand>
</feature>
<evidence type="ECO:0000259" key="9">
    <source>
        <dbReference type="Pfam" id="PF01488"/>
    </source>
</evidence>
<evidence type="ECO:0000256" key="1">
    <source>
        <dbReference type="ARBA" id="ARBA00004871"/>
    </source>
</evidence>
<dbReference type="InterPro" id="IPR022893">
    <property type="entry name" value="Shikimate_DH_fam"/>
</dbReference>
<comment type="function">
    <text evidence="8">Involved in the biosynthesis of the chorismate, which leads to the biosynthesis of aromatic amino acids. Catalyzes the reversible NADPH linked reduction of 3-dehydroshikimate (DHSA) to yield shikimate (SA).</text>
</comment>
<keyword evidence="13" id="KW-1185">Reference proteome</keyword>
<evidence type="ECO:0000256" key="8">
    <source>
        <dbReference type="HAMAP-Rule" id="MF_00222"/>
    </source>
</evidence>
<name>W0DR51_9GAMM</name>
<feature type="binding site" evidence="8">
    <location>
        <position position="252"/>
    </location>
    <ligand>
        <name>shikimate</name>
        <dbReference type="ChEBI" id="CHEBI:36208"/>
    </ligand>
</feature>
<keyword evidence="3 8" id="KW-0028">Amino-acid biosynthesis</keyword>
<evidence type="ECO:0000256" key="5">
    <source>
        <dbReference type="ARBA" id="ARBA00023002"/>
    </source>
</evidence>
<dbReference type="AlphaFoldDB" id="W0DR51"/>
<feature type="binding site" evidence="8">
    <location>
        <position position="104"/>
    </location>
    <ligand>
        <name>shikimate</name>
        <dbReference type="ChEBI" id="CHEBI:36208"/>
    </ligand>
</feature>
<dbReference type="STRING" id="713585.THITH_15625"/>
<dbReference type="HOGENOM" id="CLU_044063_2_1_6"/>
<dbReference type="GO" id="GO:0050661">
    <property type="term" value="F:NADP binding"/>
    <property type="evidence" value="ECO:0007669"/>
    <property type="project" value="InterPro"/>
</dbReference>
<dbReference type="InterPro" id="IPR041121">
    <property type="entry name" value="SDH_C"/>
</dbReference>
<dbReference type="Gene3D" id="3.40.50.720">
    <property type="entry name" value="NAD(P)-binding Rossmann-like Domain"/>
    <property type="match status" value="1"/>
</dbReference>
<organism evidence="12 13">
    <name type="scientific">Thioalkalivibrio paradoxus ARh 1</name>
    <dbReference type="NCBI Taxonomy" id="713585"/>
    <lineage>
        <taxon>Bacteria</taxon>
        <taxon>Pseudomonadati</taxon>
        <taxon>Pseudomonadota</taxon>
        <taxon>Gammaproteobacteria</taxon>
        <taxon>Chromatiales</taxon>
        <taxon>Ectothiorhodospiraceae</taxon>
        <taxon>Thioalkalivibrio</taxon>
    </lineage>
</organism>
<evidence type="ECO:0000259" key="11">
    <source>
        <dbReference type="Pfam" id="PF18317"/>
    </source>
</evidence>
<sequence length="281" mass="29993">MNSDCYAVVGNPIGHSLSPRIHALFAEQTRQDLVYEARLSDPEHFARDVRAWFGNGLRGLNVTVPFKEDAFRLVDLHTQRAERAGAVNTIWAEADGRLTGDNTDGTGFLRDLTGRLGVDPARNSILILGAGGAARGLLEPLLRGRPARMVVANRTRAKAETLVAAFADLAGDAALSSSGLDDIPPGPYDLVVNATAAGLSASRPELPAGLLAPSSALAYDLVYGPGARPFLDWAREQGAEQVSDGLGMLVEQAAEAFAIWRGARPDTRPVFETLRRDIVEA</sequence>
<evidence type="ECO:0000313" key="12">
    <source>
        <dbReference type="EMBL" id="AHE99473.1"/>
    </source>
</evidence>
<dbReference type="PANTHER" id="PTHR21089">
    <property type="entry name" value="SHIKIMATE DEHYDROGENASE"/>
    <property type="match status" value="1"/>
</dbReference>
<evidence type="ECO:0000256" key="6">
    <source>
        <dbReference type="ARBA" id="ARBA00023141"/>
    </source>
</evidence>
<feature type="domain" description="Quinate/shikimate 5-dehydrogenase/glutamyl-tRNA reductase" evidence="9">
    <location>
        <begin position="122"/>
        <end position="169"/>
    </location>
</feature>
<dbReference type="GO" id="GO:0019632">
    <property type="term" value="P:shikimate metabolic process"/>
    <property type="evidence" value="ECO:0007669"/>
    <property type="project" value="InterPro"/>
</dbReference>
<accession>W0DR51</accession>
<dbReference type="RefSeq" id="WP_006746963.1">
    <property type="nucleotide sequence ID" value="NZ_CP007029.1"/>
</dbReference>
<evidence type="ECO:0000259" key="10">
    <source>
        <dbReference type="Pfam" id="PF08501"/>
    </source>
</evidence>
<dbReference type="NCBIfam" id="TIGR00507">
    <property type="entry name" value="aroE"/>
    <property type="match status" value="1"/>
</dbReference>
<dbReference type="HAMAP" id="MF_00222">
    <property type="entry name" value="Shikimate_DH_AroE"/>
    <property type="match status" value="1"/>
</dbReference>
<dbReference type="UniPathway" id="UPA00053">
    <property type="reaction ID" value="UER00087"/>
</dbReference>
<evidence type="ECO:0000256" key="2">
    <source>
        <dbReference type="ARBA" id="ARBA00012962"/>
    </source>
</evidence>
<comment type="caution">
    <text evidence="8">Lacks conserved residue(s) required for the propagation of feature annotation.</text>
</comment>
<dbReference type="InterPro" id="IPR046346">
    <property type="entry name" value="Aminoacid_DH-like_N_sf"/>
</dbReference>
<feature type="binding site" evidence="8">
    <location>
        <begin position="16"/>
        <end position="18"/>
    </location>
    <ligand>
        <name>shikimate</name>
        <dbReference type="ChEBI" id="CHEBI:36208"/>
    </ligand>
</feature>
<keyword evidence="6 8" id="KW-0057">Aromatic amino acid biosynthesis</keyword>
<evidence type="ECO:0000256" key="3">
    <source>
        <dbReference type="ARBA" id="ARBA00022605"/>
    </source>
</evidence>
<feature type="binding site" evidence="8">
    <location>
        <position position="88"/>
    </location>
    <ligand>
        <name>shikimate</name>
        <dbReference type="ChEBI" id="CHEBI:36208"/>
    </ligand>
</feature>
<feature type="binding site" evidence="8">
    <location>
        <position position="223"/>
    </location>
    <ligand>
        <name>shikimate</name>
        <dbReference type="ChEBI" id="CHEBI:36208"/>
    </ligand>
</feature>
<dbReference type="GO" id="GO:0004764">
    <property type="term" value="F:shikimate 3-dehydrogenase (NADP+) activity"/>
    <property type="evidence" value="ECO:0007669"/>
    <property type="project" value="UniProtKB-UniRule"/>
</dbReference>
<dbReference type="GO" id="GO:0005829">
    <property type="term" value="C:cytosol"/>
    <property type="evidence" value="ECO:0007669"/>
    <property type="project" value="TreeGrafter"/>
</dbReference>
<feature type="active site" description="Proton acceptor" evidence="8">
    <location>
        <position position="67"/>
    </location>
</feature>
<dbReference type="InterPro" id="IPR011342">
    <property type="entry name" value="Shikimate_DH"/>
</dbReference>